<feature type="domain" description="GH3 middle" evidence="1">
    <location>
        <begin position="5"/>
        <end position="63"/>
    </location>
</feature>
<organism evidence="2 3">
    <name type="scientific">Algibacter lectus</name>
    <dbReference type="NCBI Taxonomy" id="221126"/>
    <lineage>
        <taxon>Bacteria</taxon>
        <taxon>Pseudomonadati</taxon>
        <taxon>Bacteroidota</taxon>
        <taxon>Flavobacteriia</taxon>
        <taxon>Flavobacteriales</taxon>
        <taxon>Flavobacteriaceae</taxon>
        <taxon>Algibacter</taxon>
    </lineage>
</organism>
<evidence type="ECO:0000313" key="3">
    <source>
        <dbReference type="Proteomes" id="UP000029643"/>
    </source>
</evidence>
<evidence type="ECO:0000313" key="2">
    <source>
        <dbReference type="EMBL" id="GAL78662.1"/>
    </source>
</evidence>
<reference evidence="2" key="1">
    <citation type="journal article" date="2014" name="Genome Announc.">
        <title>Draft Genome Sequences of Marine Flavobacterium Algibacter lectus Strains SS8 and NR4.</title>
        <authorList>
            <person name="Takatani N."/>
            <person name="Nakanishi M."/>
            <person name="Meirelles P."/>
            <person name="Mino S."/>
            <person name="Suda W."/>
            <person name="Oshima K."/>
            <person name="Hattori M."/>
            <person name="Ohkuma M."/>
            <person name="Hosokawa M."/>
            <person name="Miyashita K."/>
            <person name="Thompson F.L."/>
            <person name="Niwa A."/>
            <person name="Sawabe T."/>
            <person name="Sawabe T."/>
        </authorList>
    </citation>
    <scope>NUCLEOTIDE SEQUENCE [LARGE SCALE GENOMIC DNA]</scope>
    <source>
        <strain evidence="2">JCM 19274</strain>
    </source>
</reference>
<dbReference type="Pfam" id="PF23571">
    <property type="entry name" value="GH3_M"/>
    <property type="match status" value="1"/>
</dbReference>
<dbReference type="InterPro" id="IPR055377">
    <property type="entry name" value="GH3_M"/>
</dbReference>
<comment type="caution">
    <text evidence="2">The sequence shown here is derived from an EMBL/GenBank/DDBJ whole genome shotgun (WGS) entry which is preliminary data.</text>
</comment>
<evidence type="ECO:0000259" key="1">
    <source>
        <dbReference type="Pfam" id="PF23571"/>
    </source>
</evidence>
<name>A0A090X4Z9_9FLAO</name>
<accession>A0A090X4Z9</accession>
<gene>
    <name evidence="2" type="ORF">JCM19274_1126</name>
</gene>
<dbReference type="EMBL" id="BBNU01000003">
    <property type="protein sequence ID" value="GAL78662.1"/>
    <property type="molecule type" value="Genomic_DNA"/>
</dbReference>
<dbReference type="Proteomes" id="UP000029643">
    <property type="component" value="Unassembled WGS sequence"/>
</dbReference>
<protein>
    <submittedName>
        <fullName evidence="2">Putative auxin-regulated protein</fullName>
    </submittedName>
</protein>
<dbReference type="AlphaFoldDB" id="A0A090X4Z9"/>
<sequence length="73" mass="8081">MLLQLNSGIFYEFIKADEFFDDNPKRITIGAVEIGVNYVMIISSNAGLWAYNIGDTVEFTSVTPYRVIVSGGV</sequence>
<proteinExistence type="predicted"/>